<gene>
    <name evidence="1" type="ORF">SAMN05443668_104617</name>
</gene>
<reference evidence="1 2" key="1">
    <citation type="submission" date="2016-11" db="EMBL/GenBank/DDBJ databases">
        <authorList>
            <person name="Jaros S."/>
            <person name="Januszkiewicz K."/>
            <person name="Wedrychowicz H."/>
        </authorList>
    </citation>
    <scope>NUCLEOTIDE SEQUENCE [LARGE SCALE GENOMIC DNA]</scope>
    <source>
        <strain evidence="1 2">DSM 46144</strain>
    </source>
</reference>
<dbReference type="AlphaFoldDB" id="A0A1M7QFP1"/>
<dbReference type="STRING" id="134849.SAMN05443668_104617"/>
<evidence type="ECO:0000313" key="2">
    <source>
        <dbReference type="Proteomes" id="UP000184440"/>
    </source>
</evidence>
<dbReference type="Proteomes" id="UP000184440">
    <property type="component" value="Unassembled WGS sequence"/>
</dbReference>
<sequence>MDPISAAALSAVLVPLATGAAGEAGKLALDRLVTFVRDRFGRGSPAAEAGTELIAHPAEEPDAPRLAVLLEQAAADEDDVADWLRGWMQSSAPLVGAPTEVSNIVAGQARVSGPVIQAHTISGPITFGPPAP</sequence>
<organism evidence="1 2">
    <name type="scientific">Cryptosporangium aurantiacum</name>
    <dbReference type="NCBI Taxonomy" id="134849"/>
    <lineage>
        <taxon>Bacteria</taxon>
        <taxon>Bacillati</taxon>
        <taxon>Actinomycetota</taxon>
        <taxon>Actinomycetes</taxon>
        <taxon>Cryptosporangiales</taxon>
        <taxon>Cryptosporangiaceae</taxon>
        <taxon>Cryptosporangium</taxon>
    </lineage>
</organism>
<evidence type="ECO:0000313" key="1">
    <source>
        <dbReference type="EMBL" id="SHN29845.1"/>
    </source>
</evidence>
<proteinExistence type="predicted"/>
<accession>A0A1M7QFP1</accession>
<dbReference type="OrthoDB" id="4239816at2"/>
<dbReference type="RefSeq" id="WP_073258347.1">
    <property type="nucleotide sequence ID" value="NZ_FRCS01000004.1"/>
</dbReference>
<keyword evidence="2" id="KW-1185">Reference proteome</keyword>
<name>A0A1M7QFP1_9ACTN</name>
<protein>
    <submittedName>
        <fullName evidence="1">Uncharacterized protein</fullName>
    </submittedName>
</protein>
<dbReference type="EMBL" id="FRCS01000004">
    <property type="protein sequence ID" value="SHN29845.1"/>
    <property type="molecule type" value="Genomic_DNA"/>
</dbReference>